<sequence length="144" mass="14083">MSPFLSSSVLRAAALPRAAGAKRRVTRASAHADAAAAAAAPPAPGAGFLARCCYGVVSHRGDMSAGHYVAYVRAGGSWYKCDDAWVMLADGDAEVARCQAYLLFYEQRAPGGGAAAAGGPCGAAAAAVAAAAKAANAAAAGRGG</sequence>
<keyword evidence="10" id="KW-1185">Reference proteome</keyword>
<comment type="catalytic activity">
    <reaction evidence="1">
        <text>Thiol-dependent hydrolysis of ester, thioester, amide, peptide and isopeptide bonds formed by the C-terminal Gly of ubiquitin (a 76-residue protein attached to proteins as an intracellular targeting signal).</text>
        <dbReference type="EC" id="3.4.19.12"/>
    </reaction>
</comment>
<comment type="caution">
    <text evidence="9">The sequence shown here is derived from an EMBL/GenBank/DDBJ whole genome shotgun (WGS) entry which is preliminary data.</text>
</comment>
<dbReference type="Pfam" id="PF00443">
    <property type="entry name" value="UCH"/>
    <property type="match status" value="1"/>
</dbReference>
<dbReference type="GO" id="GO:0016579">
    <property type="term" value="P:protein deubiquitination"/>
    <property type="evidence" value="ECO:0007669"/>
    <property type="project" value="InterPro"/>
</dbReference>
<dbReference type="InParanoid" id="A0A2V0NPB5"/>
<accession>A0A2V0NPB5</accession>
<evidence type="ECO:0000256" key="6">
    <source>
        <dbReference type="ARBA" id="ARBA00022801"/>
    </source>
</evidence>
<dbReference type="GO" id="GO:0004843">
    <property type="term" value="F:cysteine-type deubiquitinase activity"/>
    <property type="evidence" value="ECO:0007669"/>
    <property type="project" value="UniProtKB-EC"/>
</dbReference>
<evidence type="ECO:0000256" key="5">
    <source>
        <dbReference type="ARBA" id="ARBA00022786"/>
    </source>
</evidence>
<reference evidence="9 10" key="1">
    <citation type="journal article" date="2018" name="Sci. Rep.">
        <title>Raphidocelis subcapitata (=Pseudokirchneriella subcapitata) provides an insight into genome evolution and environmental adaptations in the Sphaeropleales.</title>
        <authorList>
            <person name="Suzuki S."/>
            <person name="Yamaguchi H."/>
            <person name="Nakajima N."/>
            <person name="Kawachi M."/>
        </authorList>
    </citation>
    <scope>NUCLEOTIDE SEQUENCE [LARGE SCALE GENOMIC DNA]</scope>
    <source>
        <strain evidence="9 10">NIES-35</strain>
    </source>
</reference>
<evidence type="ECO:0000256" key="2">
    <source>
        <dbReference type="ARBA" id="ARBA00009085"/>
    </source>
</evidence>
<dbReference type="InterPro" id="IPR028889">
    <property type="entry name" value="USP"/>
</dbReference>
<dbReference type="InterPro" id="IPR038765">
    <property type="entry name" value="Papain-like_cys_pep_sf"/>
</dbReference>
<dbReference type="PANTHER" id="PTHR21646:SF24">
    <property type="entry name" value="UBIQUITIN CARBOXYL-TERMINAL HYDROLASE"/>
    <property type="match status" value="1"/>
</dbReference>
<dbReference type="InterPro" id="IPR001394">
    <property type="entry name" value="Peptidase_C19_UCH"/>
</dbReference>
<dbReference type="Gene3D" id="3.90.70.10">
    <property type="entry name" value="Cysteine proteinases"/>
    <property type="match status" value="1"/>
</dbReference>
<dbReference type="SUPFAM" id="SSF54001">
    <property type="entry name" value="Cysteine proteinases"/>
    <property type="match status" value="1"/>
</dbReference>
<keyword evidence="5" id="KW-0833">Ubl conjugation pathway</keyword>
<proteinExistence type="inferred from homology"/>
<feature type="domain" description="USP" evidence="8">
    <location>
        <begin position="1"/>
        <end position="108"/>
    </location>
</feature>
<keyword evidence="6 9" id="KW-0378">Hydrolase</keyword>
<evidence type="ECO:0000313" key="10">
    <source>
        <dbReference type="Proteomes" id="UP000247498"/>
    </source>
</evidence>
<dbReference type="EMBL" id="BDRX01000001">
    <property type="protein sequence ID" value="GBF87340.1"/>
    <property type="molecule type" value="Genomic_DNA"/>
</dbReference>
<keyword evidence="7" id="KW-0788">Thiol protease</keyword>
<protein>
    <recommendedName>
        <fullName evidence="3">ubiquitinyl hydrolase 1</fullName>
        <ecNumber evidence="3">3.4.19.12</ecNumber>
    </recommendedName>
</protein>
<name>A0A2V0NPB5_9CHLO</name>
<organism evidence="9 10">
    <name type="scientific">Raphidocelis subcapitata</name>
    <dbReference type="NCBI Taxonomy" id="307507"/>
    <lineage>
        <taxon>Eukaryota</taxon>
        <taxon>Viridiplantae</taxon>
        <taxon>Chlorophyta</taxon>
        <taxon>core chlorophytes</taxon>
        <taxon>Chlorophyceae</taxon>
        <taxon>CS clade</taxon>
        <taxon>Sphaeropleales</taxon>
        <taxon>Selenastraceae</taxon>
        <taxon>Raphidocelis</taxon>
    </lineage>
</organism>
<dbReference type="OrthoDB" id="47475at2759"/>
<dbReference type="GO" id="GO:0006508">
    <property type="term" value="P:proteolysis"/>
    <property type="evidence" value="ECO:0007669"/>
    <property type="project" value="UniProtKB-KW"/>
</dbReference>
<evidence type="ECO:0000256" key="3">
    <source>
        <dbReference type="ARBA" id="ARBA00012759"/>
    </source>
</evidence>
<dbReference type="EC" id="3.4.19.12" evidence="3"/>
<dbReference type="PANTHER" id="PTHR21646">
    <property type="entry name" value="UBIQUITIN CARBOXYL-TERMINAL HYDROLASE"/>
    <property type="match status" value="1"/>
</dbReference>
<evidence type="ECO:0000313" key="9">
    <source>
        <dbReference type="EMBL" id="GBF87340.1"/>
    </source>
</evidence>
<keyword evidence="4" id="KW-0645">Protease</keyword>
<dbReference type="Proteomes" id="UP000247498">
    <property type="component" value="Unassembled WGS sequence"/>
</dbReference>
<dbReference type="InterPro" id="IPR050185">
    <property type="entry name" value="Ub_carboxyl-term_hydrolase"/>
</dbReference>
<evidence type="ECO:0000256" key="1">
    <source>
        <dbReference type="ARBA" id="ARBA00000707"/>
    </source>
</evidence>
<evidence type="ECO:0000256" key="4">
    <source>
        <dbReference type="ARBA" id="ARBA00022670"/>
    </source>
</evidence>
<dbReference type="STRING" id="307507.A0A2V0NPB5"/>
<dbReference type="PROSITE" id="PS50235">
    <property type="entry name" value="USP_3"/>
    <property type="match status" value="1"/>
</dbReference>
<evidence type="ECO:0000256" key="7">
    <source>
        <dbReference type="ARBA" id="ARBA00022807"/>
    </source>
</evidence>
<comment type="similarity">
    <text evidence="2">Belongs to the peptidase C19 family.</text>
</comment>
<dbReference type="AlphaFoldDB" id="A0A2V0NPB5"/>
<gene>
    <name evidence="9" type="ORF">Rsub_00051</name>
</gene>
<evidence type="ECO:0000259" key="8">
    <source>
        <dbReference type="PROSITE" id="PS50235"/>
    </source>
</evidence>